<keyword evidence="1" id="KW-1133">Transmembrane helix</keyword>
<dbReference type="EMBL" id="FNBU01000012">
    <property type="protein sequence ID" value="SDF48817.1"/>
    <property type="molecule type" value="Genomic_DNA"/>
</dbReference>
<dbReference type="OrthoDB" id="9811720at2"/>
<dbReference type="RefSeq" id="WP_093690046.1">
    <property type="nucleotide sequence ID" value="NZ_FNBU01000012.1"/>
</dbReference>
<proteinExistence type="predicted"/>
<gene>
    <name evidence="3" type="ORF">SAMN05660235_01773</name>
</gene>
<dbReference type="InterPro" id="IPR058581">
    <property type="entry name" value="TM_HPP"/>
</dbReference>
<protein>
    <submittedName>
        <fullName evidence="3">HPP family protein</fullName>
    </submittedName>
</protein>
<dbReference type="STRING" id="1123285.SAMN05660235_01773"/>
<evidence type="ECO:0000313" key="4">
    <source>
        <dbReference type="Proteomes" id="UP000243333"/>
    </source>
</evidence>
<name>A0A1G7LH17_9FIRM</name>
<evidence type="ECO:0000256" key="1">
    <source>
        <dbReference type="SAM" id="Phobius"/>
    </source>
</evidence>
<evidence type="ECO:0000259" key="2">
    <source>
        <dbReference type="Pfam" id="PF04982"/>
    </source>
</evidence>
<sequence>MDIGAGLDYCCRYIKNKWLGKSSAPLPAPAEGLVIFFGASLGMGVVTYLAMECNAPVLVASFGASACLIFCVPAAPFAQPRSVIAGHIIAAVVGVIMHIIFGSTWYAAAFSVSGAIVAMLYSRTLHPPAAATALIAVVTGQSIFYPLYPVALGSTILVLAGKVLNRLMSGIMAAIFPPKKIAR</sequence>
<feature type="transmembrane region" description="Helical" evidence="1">
    <location>
        <begin position="57"/>
        <end position="78"/>
    </location>
</feature>
<keyword evidence="1" id="KW-0812">Transmembrane</keyword>
<evidence type="ECO:0000313" key="3">
    <source>
        <dbReference type="EMBL" id="SDF48817.1"/>
    </source>
</evidence>
<dbReference type="Proteomes" id="UP000243333">
    <property type="component" value="Unassembled WGS sequence"/>
</dbReference>
<organism evidence="3 4">
    <name type="scientific">Sporolituus thermophilus DSM 23256</name>
    <dbReference type="NCBI Taxonomy" id="1123285"/>
    <lineage>
        <taxon>Bacteria</taxon>
        <taxon>Bacillati</taxon>
        <taxon>Bacillota</taxon>
        <taxon>Negativicutes</taxon>
        <taxon>Selenomonadales</taxon>
        <taxon>Sporomusaceae</taxon>
        <taxon>Sporolituus</taxon>
    </lineage>
</organism>
<keyword evidence="4" id="KW-1185">Reference proteome</keyword>
<reference evidence="4" key="1">
    <citation type="submission" date="2016-10" db="EMBL/GenBank/DDBJ databases">
        <authorList>
            <person name="Varghese N."/>
            <person name="Submissions S."/>
        </authorList>
    </citation>
    <scope>NUCLEOTIDE SEQUENCE [LARGE SCALE GENOMIC DNA]</scope>
    <source>
        <strain evidence="4">DSM 23256</strain>
    </source>
</reference>
<feature type="transmembrane region" description="Helical" evidence="1">
    <location>
        <begin position="84"/>
        <end position="108"/>
    </location>
</feature>
<keyword evidence="1" id="KW-0472">Membrane</keyword>
<dbReference type="InterPro" id="IPR007065">
    <property type="entry name" value="HPP"/>
</dbReference>
<feature type="domain" description="HPP transmembrane region" evidence="2">
    <location>
        <begin position="28"/>
        <end position="168"/>
    </location>
</feature>
<dbReference type="AlphaFoldDB" id="A0A1G7LH17"/>
<dbReference type="Pfam" id="PF04982">
    <property type="entry name" value="TM_HPP"/>
    <property type="match status" value="1"/>
</dbReference>
<dbReference type="PANTHER" id="PTHR33741:SF5">
    <property type="entry name" value="TRANSMEMBRANE PROTEIN DDB_G0269096-RELATED"/>
    <property type="match status" value="1"/>
</dbReference>
<dbReference type="PANTHER" id="PTHR33741">
    <property type="entry name" value="TRANSMEMBRANE PROTEIN DDB_G0269096-RELATED"/>
    <property type="match status" value="1"/>
</dbReference>
<feature type="transmembrane region" description="Helical" evidence="1">
    <location>
        <begin position="32"/>
        <end position="50"/>
    </location>
</feature>
<accession>A0A1G7LH17</accession>
<feature type="transmembrane region" description="Helical" evidence="1">
    <location>
        <begin position="154"/>
        <end position="176"/>
    </location>
</feature>